<proteinExistence type="predicted"/>
<organism evidence="1 2">
    <name type="scientific">Bacteroides uniformis (strain ATCC 8492 / DSM 6597 / CCUG 4942 / CIP 103695 / JCM 5828 / KCTC 5204 / NCTC 13054 / VPI 0061)</name>
    <dbReference type="NCBI Taxonomy" id="411479"/>
    <lineage>
        <taxon>Bacteria</taxon>
        <taxon>Pseudomonadati</taxon>
        <taxon>Bacteroidota</taxon>
        <taxon>Bacteroidia</taxon>
        <taxon>Bacteroidales</taxon>
        <taxon>Bacteroidaceae</taxon>
        <taxon>Bacteroides</taxon>
    </lineage>
</organism>
<reference evidence="1" key="1">
    <citation type="submission" date="2007-06" db="EMBL/GenBank/DDBJ databases">
        <authorList>
            <person name="Fulton L."/>
            <person name="Clifton S."/>
            <person name="Fulton B."/>
            <person name="Xu J."/>
            <person name="Minx P."/>
            <person name="Pepin K.H."/>
            <person name="Johnson M."/>
            <person name="Thiruvilangam P."/>
            <person name="Bhonagiri V."/>
            <person name="Nash W.E."/>
            <person name="Mardis E.R."/>
            <person name="Wilson R.K."/>
        </authorList>
    </citation>
    <scope>NUCLEOTIDE SEQUENCE [LARGE SCALE GENOMIC DNA]</scope>
    <source>
        <strain evidence="1">ATCC 8492</strain>
    </source>
</reference>
<evidence type="ECO:0000313" key="1">
    <source>
        <dbReference type="EMBL" id="EDO51779.1"/>
    </source>
</evidence>
<dbReference type="Proteomes" id="UP000004110">
    <property type="component" value="Unassembled WGS sequence"/>
</dbReference>
<reference evidence="1" key="2">
    <citation type="submission" date="2013-11" db="EMBL/GenBank/DDBJ databases">
        <title>Draft genome sequence of Bacteroides uniformis (ATCC 8492).</title>
        <authorList>
            <person name="Sudarsanam P."/>
            <person name="Ley R."/>
            <person name="Guruge J."/>
            <person name="Turnbaugh P.J."/>
            <person name="Mahowald M."/>
            <person name="Liep D."/>
            <person name="Gordon J."/>
        </authorList>
    </citation>
    <scope>NUCLEOTIDE SEQUENCE</scope>
    <source>
        <strain evidence="1">ATCC 8492</strain>
    </source>
</reference>
<sequence length="48" mass="5209">MKNEGFIRTASAHCTTNSSSFILHSSLIFRIFVPYKAVGRSVACASCV</sequence>
<dbReference type="AlphaFoldDB" id="A0ABC9N556"/>
<accession>A0ABC9N556</accession>
<keyword evidence="2" id="KW-1185">Reference proteome</keyword>
<evidence type="ECO:0000313" key="2">
    <source>
        <dbReference type="Proteomes" id="UP000004110"/>
    </source>
</evidence>
<gene>
    <name evidence="1" type="ORF">BACUNI_04327</name>
</gene>
<dbReference type="EMBL" id="AAYH02000049">
    <property type="protein sequence ID" value="EDO51779.1"/>
    <property type="molecule type" value="Genomic_DNA"/>
</dbReference>
<comment type="caution">
    <text evidence="1">The sequence shown here is derived from an EMBL/GenBank/DDBJ whole genome shotgun (WGS) entry which is preliminary data.</text>
</comment>
<name>A0ABC9N556_BACUC</name>
<protein>
    <submittedName>
        <fullName evidence="1">Uncharacterized protein</fullName>
    </submittedName>
</protein>